<gene>
    <name evidence="2" type="ORF">SAMN04487860_1081</name>
</gene>
<evidence type="ECO:0000313" key="3">
    <source>
        <dbReference type="Proteomes" id="UP000184394"/>
    </source>
</evidence>
<keyword evidence="1" id="KW-0472">Membrane</keyword>
<evidence type="ECO:0008006" key="4">
    <source>
        <dbReference type="Google" id="ProtNLM"/>
    </source>
</evidence>
<organism evidence="2 3">
    <name type="scientific">Ruminococcus flavefaciens</name>
    <dbReference type="NCBI Taxonomy" id="1265"/>
    <lineage>
        <taxon>Bacteria</taxon>
        <taxon>Bacillati</taxon>
        <taxon>Bacillota</taxon>
        <taxon>Clostridia</taxon>
        <taxon>Eubacteriales</taxon>
        <taxon>Oscillospiraceae</taxon>
        <taxon>Ruminococcus</taxon>
    </lineage>
</organism>
<dbReference type="RefSeq" id="WP_072950953.1">
    <property type="nucleotide sequence ID" value="NZ_FRCT01000008.1"/>
</dbReference>
<evidence type="ECO:0000256" key="1">
    <source>
        <dbReference type="SAM" id="Phobius"/>
    </source>
</evidence>
<evidence type="ECO:0000313" key="2">
    <source>
        <dbReference type="EMBL" id="SHM62113.1"/>
    </source>
</evidence>
<feature type="transmembrane region" description="Helical" evidence="1">
    <location>
        <begin position="6"/>
        <end position="24"/>
    </location>
</feature>
<dbReference type="OrthoDB" id="9891300at2"/>
<feature type="transmembrane region" description="Helical" evidence="1">
    <location>
        <begin position="118"/>
        <end position="138"/>
    </location>
</feature>
<dbReference type="AlphaFoldDB" id="A0A1M7KAV4"/>
<name>A0A1M7KAV4_RUMFL</name>
<proteinExistence type="predicted"/>
<keyword evidence="1" id="KW-1133">Transmembrane helix</keyword>
<accession>A0A1M7KAV4</accession>
<protein>
    <recommendedName>
        <fullName evidence="4">DUF3592 domain-containing protein</fullName>
    </recommendedName>
</protein>
<reference evidence="2 3" key="1">
    <citation type="submission" date="2016-11" db="EMBL/GenBank/DDBJ databases">
        <authorList>
            <person name="Jaros S."/>
            <person name="Januszkiewicz K."/>
            <person name="Wedrychowicz H."/>
        </authorList>
    </citation>
    <scope>NUCLEOTIDE SEQUENCE [LARGE SCALE GENOMIC DNA]</scope>
    <source>
        <strain evidence="2 3">Y1</strain>
    </source>
</reference>
<sequence>MAVVYTIIFLGVILLAIGFVTWYYGRVFSGELEECESRITALKPMTSQPYNIMVCPEAEYSINGRLVRGHYYTHVLESAANIKVGDTVRIQVNPRHPKVFRIEDIENSMPMKKTKSSAPYFAIVGAGLIAIGIIFAFYK</sequence>
<dbReference type="EMBL" id="FRCT01000008">
    <property type="protein sequence ID" value="SHM62113.1"/>
    <property type="molecule type" value="Genomic_DNA"/>
</dbReference>
<keyword evidence="1" id="KW-0812">Transmembrane</keyword>
<dbReference type="Proteomes" id="UP000184394">
    <property type="component" value="Unassembled WGS sequence"/>
</dbReference>